<evidence type="ECO:0000313" key="5">
    <source>
        <dbReference type="Proteomes" id="UP001454036"/>
    </source>
</evidence>
<dbReference type="PANTHER" id="PTHR45735:SF2">
    <property type="entry name" value="CLEAVAGE STIMULATION FACTOR SUBUNIT 2"/>
    <property type="match status" value="1"/>
</dbReference>
<sequence>MASSTQSSQHRCVFVGNIPYDATEEQLKQICEEVGPVVHFRLVIDRETGKPKGYGFCEYKDEETALSARRNLQGYEINGRQLRVDFAENDKNTDRNRDQGRGPTGIVSNTDSQRQFVGQSATGDASFYQPMGVSTAIAAATSMAKALGAAQTTNTPNQMGIQSQPLGSDPLTLHLAKMSRIQLNEIMLELKV</sequence>
<evidence type="ECO:0000259" key="3">
    <source>
        <dbReference type="PROSITE" id="PS50102"/>
    </source>
</evidence>
<dbReference type="AlphaFoldDB" id="A0AAV3QX86"/>
<feature type="compositionally biased region" description="Basic and acidic residues" evidence="2">
    <location>
        <begin position="89"/>
        <end position="100"/>
    </location>
</feature>
<comment type="caution">
    <text evidence="4">The sequence shown here is derived from an EMBL/GenBank/DDBJ whole genome shotgun (WGS) entry which is preliminary data.</text>
</comment>
<dbReference type="GO" id="GO:0003729">
    <property type="term" value="F:mRNA binding"/>
    <property type="evidence" value="ECO:0007669"/>
    <property type="project" value="TreeGrafter"/>
</dbReference>
<dbReference type="PROSITE" id="PS50102">
    <property type="entry name" value="RRM"/>
    <property type="match status" value="1"/>
</dbReference>
<name>A0AAV3QX86_LITER</name>
<feature type="region of interest" description="Disordered" evidence="2">
    <location>
        <begin position="89"/>
        <end position="110"/>
    </location>
</feature>
<feature type="domain" description="RRM" evidence="3">
    <location>
        <begin position="11"/>
        <end position="89"/>
    </location>
</feature>
<dbReference type="Proteomes" id="UP001454036">
    <property type="component" value="Unassembled WGS sequence"/>
</dbReference>
<dbReference type="Pfam" id="PF00076">
    <property type="entry name" value="RRM_1"/>
    <property type="match status" value="1"/>
</dbReference>
<keyword evidence="1" id="KW-0694">RNA-binding</keyword>
<dbReference type="SUPFAM" id="SSF54928">
    <property type="entry name" value="RNA-binding domain, RBD"/>
    <property type="match status" value="1"/>
</dbReference>
<dbReference type="InterPro" id="IPR000504">
    <property type="entry name" value="RRM_dom"/>
</dbReference>
<proteinExistence type="predicted"/>
<dbReference type="FunFam" id="3.30.70.330:FF:000378">
    <property type="entry name" value="Cleavage stimulating factor 64"/>
    <property type="match status" value="1"/>
</dbReference>
<gene>
    <name evidence="4" type="ORF">LIER_40527</name>
</gene>
<evidence type="ECO:0000256" key="2">
    <source>
        <dbReference type="SAM" id="MobiDB-lite"/>
    </source>
</evidence>
<evidence type="ECO:0000256" key="1">
    <source>
        <dbReference type="PROSITE-ProRule" id="PRU00176"/>
    </source>
</evidence>
<evidence type="ECO:0000313" key="4">
    <source>
        <dbReference type="EMBL" id="GAA0168264.1"/>
    </source>
</evidence>
<dbReference type="InterPro" id="IPR035979">
    <property type="entry name" value="RBD_domain_sf"/>
</dbReference>
<dbReference type="PANTHER" id="PTHR45735">
    <property type="entry name" value="CLEAVAGE STIMULATION FACTOR SUBUNIT 2"/>
    <property type="match status" value="1"/>
</dbReference>
<reference evidence="4 5" key="1">
    <citation type="submission" date="2024-01" db="EMBL/GenBank/DDBJ databases">
        <title>The complete chloroplast genome sequence of Lithospermum erythrorhizon: insights into the phylogenetic relationship among Boraginaceae species and the maternal lineages of purple gromwells.</title>
        <authorList>
            <person name="Okada T."/>
            <person name="Watanabe K."/>
        </authorList>
    </citation>
    <scope>NUCLEOTIDE SEQUENCE [LARGE SCALE GENOMIC DNA]</scope>
</reference>
<dbReference type="InterPro" id="IPR012677">
    <property type="entry name" value="Nucleotide-bd_a/b_plait_sf"/>
</dbReference>
<protein>
    <submittedName>
        <fullName evidence="4">mRNA polyadenylation factor</fullName>
    </submittedName>
</protein>
<keyword evidence="5" id="KW-1185">Reference proteome</keyword>
<organism evidence="4 5">
    <name type="scientific">Lithospermum erythrorhizon</name>
    <name type="common">Purple gromwell</name>
    <name type="synonym">Lithospermum officinale var. erythrorhizon</name>
    <dbReference type="NCBI Taxonomy" id="34254"/>
    <lineage>
        <taxon>Eukaryota</taxon>
        <taxon>Viridiplantae</taxon>
        <taxon>Streptophyta</taxon>
        <taxon>Embryophyta</taxon>
        <taxon>Tracheophyta</taxon>
        <taxon>Spermatophyta</taxon>
        <taxon>Magnoliopsida</taxon>
        <taxon>eudicotyledons</taxon>
        <taxon>Gunneridae</taxon>
        <taxon>Pentapetalae</taxon>
        <taxon>asterids</taxon>
        <taxon>lamiids</taxon>
        <taxon>Boraginales</taxon>
        <taxon>Boraginaceae</taxon>
        <taxon>Boraginoideae</taxon>
        <taxon>Lithospermeae</taxon>
        <taxon>Lithospermum</taxon>
    </lineage>
</organism>
<dbReference type="Gene3D" id="3.30.70.330">
    <property type="match status" value="1"/>
</dbReference>
<dbReference type="GO" id="GO:0005847">
    <property type="term" value="C:mRNA cleavage and polyadenylation specificity factor complex"/>
    <property type="evidence" value="ECO:0007669"/>
    <property type="project" value="TreeGrafter"/>
</dbReference>
<dbReference type="EMBL" id="BAABME010023539">
    <property type="protein sequence ID" value="GAA0168264.1"/>
    <property type="molecule type" value="Genomic_DNA"/>
</dbReference>
<dbReference type="CDD" id="cd12398">
    <property type="entry name" value="RRM_CSTF2_RNA15_like"/>
    <property type="match status" value="1"/>
</dbReference>
<dbReference type="SMART" id="SM00360">
    <property type="entry name" value="RRM"/>
    <property type="match status" value="1"/>
</dbReference>
<accession>A0AAV3QX86</accession>